<dbReference type="InterPro" id="IPR000270">
    <property type="entry name" value="PB1_dom"/>
</dbReference>
<dbReference type="PROSITE" id="PS51745">
    <property type="entry name" value="PB1"/>
    <property type="match status" value="1"/>
</dbReference>
<dbReference type="SMART" id="SM00666">
    <property type="entry name" value="PB1"/>
    <property type="match status" value="1"/>
</dbReference>
<dbReference type="Pfam" id="PF06395">
    <property type="entry name" value="CDC24"/>
    <property type="match status" value="1"/>
</dbReference>
<comment type="caution">
    <text evidence="4">The sequence shown here is derived from an EMBL/GenBank/DDBJ whole genome shotgun (WGS) entry which is preliminary data.</text>
</comment>
<dbReference type="GO" id="GO:0031106">
    <property type="term" value="P:septin ring organization"/>
    <property type="evidence" value="ECO:0007669"/>
    <property type="project" value="TreeGrafter"/>
</dbReference>
<name>A0AAD6J3X0_DREDA</name>
<dbReference type="CDD" id="cd00160">
    <property type="entry name" value="RhoGEF"/>
    <property type="match status" value="1"/>
</dbReference>
<evidence type="ECO:0000313" key="5">
    <source>
        <dbReference type="Proteomes" id="UP001221413"/>
    </source>
</evidence>
<dbReference type="InterPro" id="IPR053793">
    <property type="entry name" value="PB1-like"/>
</dbReference>
<dbReference type="GO" id="GO:0000935">
    <property type="term" value="C:division septum"/>
    <property type="evidence" value="ECO:0007669"/>
    <property type="project" value="TreeGrafter"/>
</dbReference>
<dbReference type="Pfam" id="PF00564">
    <property type="entry name" value="PB1"/>
    <property type="match status" value="1"/>
</dbReference>
<feature type="domain" description="PB1" evidence="3">
    <location>
        <begin position="896"/>
        <end position="976"/>
    </location>
</feature>
<gene>
    <name evidence="4" type="ORF">Dda_1327</name>
</gene>
<dbReference type="Gene3D" id="1.20.900.10">
    <property type="entry name" value="Dbl homology (DH) domain"/>
    <property type="match status" value="1"/>
</dbReference>
<evidence type="ECO:0000256" key="1">
    <source>
        <dbReference type="SAM" id="MobiDB-lite"/>
    </source>
</evidence>
<organism evidence="4 5">
    <name type="scientific">Drechslerella dactyloides</name>
    <name type="common">Nematode-trapping fungus</name>
    <name type="synonym">Arthrobotrys dactyloides</name>
    <dbReference type="NCBI Taxonomy" id="74499"/>
    <lineage>
        <taxon>Eukaryota</taxon>
        <taxon>Fungi</taxon>
        <taxon>Dikarya</taxon>
        <taxon>Ascomycota</taxon>
        <taxon>Pezizomycotina</taxon>
        <taxon>Orbiliomycetes</taxon>
        <taxon>Orbiliales</taxon>
        <taxon>Orbiliaceae</taxon>
        <taxon>Drechslerella</taxon>
    </lineage>
</organism>
<dbReference type="Proteomes" id="UP001221413">
    <property type="component" value="Unassembled WGS sequence"/>
</dbReference>
<dbReference type="InterPro" id="IPR011993">
    <property type="entry name" value="PH-like_dom_sf"/>
</dbReference>
<evidence type="ECO:0000259" key="2">
    <source>
        <dbReference type="PROSITE" id="PS50010"/>
    </source>
</evidence>
<keyword evidence="5" id="KW-1185">Reference proteome</keyword>
<feature type="domain" description="DH" evidence="2">
    <location>
        <begin position="284"/>
        <end position="457"/>
    </location>
</feature>
<dbReference type="GO" id="GO:0005737">
    <property type="term" value="C:cytoplasm"/>
    <property type="evidence" value="ECO:0007669"/>
    <property type="project" value="TreeGrafter"/>
</dbReference>
<dbReference type="SMART" id="SM00325">
    <property type="entry name" value="RhoGEF"/>
    <property type="match status" value="1"/>
</dbReference>
<dbReference type="InterPro" id="IPR010481">
    <property type="entry name" value="Cdc24/Scd1_N"/>
</dbReference>
<dbReference type="Gene3D" id="3.10.20.90">
    <property type="entry name" value="Phosphatidylinositol 3-kinase Catalytic Subunit, Chain A, domain 1"/>
    <property type="match status" value="1"/>
</dbReference>
<feature type="compositionally biased region" description="Polar residues" evidence="1">
    <location>
        <begin position="754"/>
        <end position="767"/>
    </location>
</feature>
<feature type="region of interest" description="Disordered" evidence="1">
    <location>
        <begin position="629"/>
        <end position="800"/>
    </location>
</feature>
<accession>A0AAD6J3X0</accession>
<dbReference type="CDD" id="cd05992">
    <property type="entry name" value="PB1"/>
    <property type="match status" value="1"/>
</dbReference>
<dbReference type="InterPro" id="IPR053026">
    <property type="entry name" value="CDC42_GEF"/>
</dbReference>
<dbReference type="GO" id="GO:0005085">
    <property type="term" value="F:guanyl-nucleotide exchange factor activity"/>
    <property type="evidence" value="ECO:0007669"/>
    <property type="project" value="InterPro"/>
</dbReference>
<dbReference type="AlphaFoldDB" id="A0AAD6J3X0"/>
<dbReference type="EMBL" id="JAQGDS010000002">
    <property type="protein sequence ID" value="KAJ6262770.1"/>
    <property type="molecule type" value="Genomic_DNA"/>
</dbReference>
<proteinExistence type="predicted"/>
<dbReference type="InterPro" id="IPR000219">
    <property type="entry name" value="DH_dom"/>
</dbReference>
<sequence>MLYGLVHARKVLAHKRDDKAVHIFASSRLKPAKTRLMTIELDQALLMKTHAAHPAASPRISSTISTASSQTLVNPHASISTISSISTTATLVNGHSHHNSSPIVASPAVTLGPSIPTATDSLINKAADASQSLYQICMNLKKRLELLPEVRKHLDEFSTDPEDPDLPADPVYQVWQTFRNGASLAHLSKTLASGAPVKEATEVPDSLNKKKKLVFQFLKDVNEKLKLSGDDTFIISHLYGEDTNGFVKVARVVSLVLDELEIRGIVAINERLAEQKTDMASLDKRGKTVAEFLDTERKYVQDLEALQDYMHALQAAEIVSNDTIHSLFLNLNHLLDFQRRFLIRLEMMYDMPPEKQKWGSLFQHYESAFGVYEDFCANFKHAQDLAIQEAPRLNKLDHPLNKAGVGGFLIKPPQRICRYTLLLESILKASIADDPRRDDLEEGLRTVVRINTKVNEAVGKLENAEVVVELKERVEDWKGHQIDHFGDLLLFGQFTVIKGDAKGDIEREYHIYLFERILLCCKEIGANKKPKPGMAANRKKGKLQLKGRIFMQNVTDIISLAKNGSYTLQIFWKGDPGVENFIIRQRNEELLKQWNGFLHRQVALWKRDDIQVKSDRPVRFPTSNTEFYWTVGTNVPQPADDPDTSEDDEEEEEEQQPPDAEAPQIARIDASAKYAPGGSQTGFPPPKPKYPVTSSSAYLQSQNTTPLSTTTPTNGMSYFSPGESPMPTPSRQTSGQYPFPKQGIQENGAPMMARSTSREGNSGQRIQRPSLPGIAQPQSVTQQNRMRSASSPNIHPLPASPLGRANVMTAPPLPNMPGGLSQYPAPSRLGNQSPSLYSQVQHLNTLPENPRASGGMVPHISTMHQDYIPRNGTPPSDVMKLGGDPAAALRQMPVPSLKVKVSYITDMFVIIVPQNIGYTQLMDRIERKVRLCGGATYSSHNPLRVRYQDEDGDYITVNSDEDVQMAIESRFHGGDDSVNAVTLFVA</sequence>
<evidence type="ECO:0000313" key="4">
    <source>
        <dbReference type="EMBL" id="KAJ6262770.1"/>
    </source>
</evidence>
<protein>
    <submittedName>
        <fullName evidence="4">Uncharacterized protein</fullName>
    </submittedName>
</protein>
<evidence type="ECO:0000259" key="3">
    <source>
        <dbReference type="PROSITE" id="PS51745"/>
    </source>
</evidence>
<dbReference type="GO" id="GO:0005634">
    <property type="term" value="C:nucleus"/>
    <property type="evidence" value="ECO:0007669"/>
    <property type="project" value="TreeGrafter"/>
</dbReference>
<dbReference type="Pfam" id="PF00621">
    <property type="entry name" value="RhoGEF"/>
    <property type="match status" value="1"/>
</dbReference>
<dbReference type="SUPFAM" id="SSF50729">
    <property type="entry name" value="PH domain-like"/>
    <property type="match status" value="1"/>
</dbReference>
<dbReference type="PROSITE" id="PS50010">
    <property type="entry name" value="DH_2"/>
    <property type="match status" value="1"/>
</dbReference>
<dbReference type="GO" id="GO:0030010">
    <property type="term" value="P:establishment of cell polarity"/>
    <property type="evidence" value="ECO:0007669"/>
    <property type="project" value="TreeGrafter"/>
</dbReference>
<feature type="compositionally biased region" description="Acidic residues" evidence="1">
    <location>
        <begin position="640"/>
        <end position="656"/>
    </location>
</feature>
<reference evidence="4" key="1">
    <citation type="submission" date="2023-01" db="EMBL/GenBank/DDBJ databases">
        <title>The chitinases involved in constricting ring structure development in the nematode-trapping fungus Drechslerella dactyloides.</title>
        <authorList>
            <person name="Wang R."/>
            <person name="Zhang L."/>
            <person name="Tang P."/>
            <person name="Li S."/>
            <person name="Liang L."/>
        </authorList>
    </citation>
    <scope>NUCLEOTIDE SEQUENCE</scope>
    <source>
        <strain evidence="4">YMF1.00031</strain>
    </source>
</reference>
<dbReference type="Pfam" id="PF15411">
    <property type="entry name" value="PH_10"/>
    <property type="match status" value="1"/>
</dbReference>
<dbReference type="SUPFAM" id="SSF48065">
    <property type="entry name" value="DBL homology domain (DH-domain)"/>
    <property type="match status" value="1"/>
</dbReference>
<dbReference type="InterPro" id="IPR033511">
    <property type="entry name" value="Cdc24/Scd1_PH_dom"/>
</dbReference>
<dbReference type="PANTHER" id="PTHR47339">
    <property type="entry name" value="CELL DIVISION CONTROL PROTEIN 24"/>
    <property type="match status" value="1"/>
</dbReference>
<dbReference type="InterPro" id="IPR035899">
    <property type="entry name" value="DBL_dom_sf"/>
</dbReference>
<dbReference type="PANTHER" id="PTHR47339:SF1">
    <property type="entry name" value="CELL DIVISION CONTROL PROTEIN 24"/>
    <property type="match status" value="1"/>
</dbReference>
<dbReference type="Gene3D" id="2.30.29.30">
    <property type="entry name" value="Pleckstrin-homology domain (PH domain)/Phosphotyrosine-binding domain (PTB)"/>
    <property type="match status" value="1"/>
</dbReference>
<dbReference type="SUPFAM" id="SSF54277">
    <property type="entry name" value="CAD &amp; PB1 domains"/>
    <property type="match status" value="1"/>
</dbReference>
<feature type="compositionally biased region" description="Low complexity" evidence="1">
    <location>
        <begin position="699"/>
        <end position="714"/>
    </location>
</feature>
<dbReference type="GO" id="GO:0043332">
    <property type="term" value="C:mating projection tip"/>
    <property type="evidence" value="ECO:0007669"/>
    <property type="project" value="TreeGrafter"/>
</dbReference>
<feature type="compositionally biased region" description="Polar residues" evidence="1">
    <location>
        <begin position="776"/>
        <end position="793"/>
    </location>
</feature>
<dbReference type="CDD" id="cd13246">
    <property type="entry name" value="PH_Scd1"/>
    <property type="match status" value="1"/>
</dbReference>